<evidence type="ECO:0000256" key="6">
    <source>
        <dbReference type="ARBA" id="ARBA00022842"/>
    </source>
</evidence>
<keyword evidence="6" id="KW-0460">Magnesium</keyword>
<dbReference type="GO" id="GO:0005524">
    <property type="term" value="F:ATP binding"/>
    <property type="evidence" value="ECO:0007669"/>
    <property type="project" value="UniProtKB-KW"/>
</dbReference>
<organism evidence="9">
    <name type="scientific">freshwater metagenome</name>
    <dbReference type="NCBI Taxonomy" id="449393"/>
    <lineage>
        <taxon>unclassified sequences</taxon>
        <taxon>metagenomes</taxon>
        <taxon>ecological metagenomes</taxon>
    </lineage>
</organism>
<dbReference type="SUPFAM" id="SSF53244">
    <property type="entry name" value="MurD-like peptide ligases, peptide-binding domain"/>
    <property type="match status" value="1"/>
</dbReference>
<evidence type="ECO:0000259" key="7">
    <source>
        <dbReference type="Pfam" id="PF02875"/>
    </source>
</evidence>
<evidence type="ECO:0000256" key="3">
    <source>
        <dbReference type="ARBA" id="ARBA00022723"/>
    </source>
</evidence>
<dbReference type="PROSITE" id="PS01011">
    <property type="entry name" value="FOLYLPOLYGLU_SYNT_1"/>
    <property type="match status" value="1"/>
</dbReference>
<evidence type="ECO:0000256" key="4">
    <source>
        <dbReference type="ARBA" id="ARBA00022741"/>
    </source>
</evidence>
<dbReference type="PANTHER" id="PTHR11136:SF0">
    <property type="entry name" value="DIHYDROFOLATE SYNTHETASE-RELATED"/>
    <property type="match status" value="1"/>
</dbReference>
<dbReference type="InterPro" id="IPR004101">
    <property type="entry name" value="Mur_ligase_C"/>
</dbReference>
<name>A0A6J7DAS7_9ZZZZ</name>
<keyword evidence="2" id="KW-0436">Ligase</keyword>
<reference evidence="9" key="1">
    <citation type="submission" date="2020-05" db="EMBL/GenBank/DDBJ databases">
        <authorList>
            <person name="Chiriac C."/>
            <person name="Salcher M."/>
            <person name="Ghai R."/>
            <person name="Kavagutti S V."/>
        </authorList>
    </citation>
    <scope>NUCLEOTIDE SEQUENCE</scope>
</reference>
<dbReference type="EMBL" id="CAFBLP010000008">
    <property type="protein sequence ID" value="CAB4865529.1"/>
    <property type="molecule type" value="Genomic_DNA"/>
</dbReference>
<dbReference type="InterPro" id="IPR001645">
    <property type="entry name" value="Folylpolyglutamate_synth"/>
</dbReference>
<dbReference type="PANTHER" id="PTHR11136">
    <property type="entry name" value="FOLYLPOLYGLUTAMATE SYNTHASE-RELATED"/>
    <property type="match status" value="1"/>
</dbReference>
<dbReference type="InterPro" id="IPR018109">
    <property type="entry name" value="Folylpolyglutamate_synth_CS"/>
</dbReference>
<dbReference type="InterPro" id="IPR036615">
    <property type="entry name" value="Mur_ligase_C_dom_sf"/>
</dbReference>
<evidence type="ECO:0000259" key="8">
    <source>
        <dbReference type="Pfam" id="PF08245"/>
    </source>
</evidence>
<dbReference type="Gene3D" id="3.40.1190.10">
    <property type="entry name" value="Mur-like, catalytic domain"/>
    <property type="match status" value="1"/>
</dbReference>
<comment type="similarity">
    <text evidence="1">Belongs to the folylpolyglutamate synthase family.</text>
</comment>
<dbReference type="InterPro" id="IPR036565">
    <property type="entry name" value="Mur-like_cat_sf"/>
</dbReference>
<feature type="domain" description="Mur ligase C-terminal" evidence="7">
    <location>
        <begin position="300"/>
        <end position="420"/>
    </location>
</feature>
<keyword evidence="5" id="KW-0067">ATP-binding</keyword>
<gene>
    <name evidence="9" type="ORF">UFOPK3376_00519</name>
</gene>
<evidence type="ECO:0000256" key="2">
    <source>
        <dbReference type="ARBA" id="ARBA00022598"/>
    </source>
</evidence>
<dbReference type="GO" id="GO:0004326">
    <property type="term" value="F:tetrahydrofolylpolyglutamate synthase activity"/>
    <property type="evidence" value="ECO:0007669"/>
    <property type="project" value="InterPro"/>
</dbReference>
<dbReference type="SUPFAM" id="SSF53623">
    <property type="entry name" value="MurD-like peptide ligases, catalytic domain"/>
    <property type="match status" value="1"/>
</dbReference>
<dbReference type="GO" id="GO:0005737">
    <property type="term" value="C:cytoplasm"/>
    <property type="evidence" value="ECO:0007669"/>
    <property type="project" value="TreeGrafter"/>
</dbReference>
<dbReference type="Pfam" id="PF08245">
    <property type="entry name" value="Mur_ligase_M"/>
    <property type="match status" value="1"/>
</dbReference>
<dbReference type="PIRSF" id="PIRSF001563">
    <property type="entry name" value="Folylpolyglu_synth"/>
    <property type="match status" value="1"/>
</dbReference>
<keyword evidence="3" id="KW-0479">Metal-binding</keyword>
<dbReference type="InterPro" id="IPR013221">
    <property type="entry name" value="Mur_ligase_cen"/>
</dbReference>
<dbReference type="Gene3D" id="3.90.190.20">
    <property type="entry name" value="Mur ligase, C-terminal domain"/>
    <property type="match status" value="1"/>
</dbReference>
<sequence length="436" mass="46705">MNIDAAIDFVEGHIDYSSWAARSARTGDVELSLDRMRRFAALLGDPQATLPIIHVTGTNGKGSTSRMITRLLMAEGLRVGTYSSPHLTRYNERFRIDDTDIDDQTLADLLTMAAEAEEQLGERLMPFEVLTGAAFAWFAQQQVEAAVIEVGVLGRFDATNVGDGRVAVVTNIGFDHTDGEGDWRLRIADEKAGIVKPGAHLVLGSIESRLEAVFSAQQPGTVWHLGDEIAIEADAPTAAGRHLGIRTPMQTLHDLDLPLHGAHQAANCALAVAAAAAFLQRPLHETAVRSGLAAVRMPARLETVILRPTVVVDGAHNPDAARALARAVHDDMPCHGRRTLILGLLAGRDPAAMLEALEAARFDQVITCTPPTARARPAAQLADAAAHLGCTVRAIDDIGDALRTVLADAHSTDQIIVTGSIYLVADARTWLTRQPS</sequence>
<dbReference type="GO" id="GO:0046872">
    <property type="term" value="F:metal ion binding"/>
    <property type="evidence" value="ECO:0007669"/>
    <property type="project" value="UniProtKB-KW"/>
</dbReference>
<evidence type="ECO:0000256" key="5">
    <source>
        <dbReference type="ARBA" id="ARBA00022840"/>
    </source>
</evidence>
<keyword evidence="4" id="KW-0547">Nucleotide-binding</keyword>
<proteinExistence type="inferred from homology"/>
<evidence type="ECO:0000313" key="9">
    <source>
        <dbReference type="EMBL" id="CAB4865529.1"/>
    </source>
</evidence>
<dbReference type="NCBIfam" id="TIGR01499">
    <property type="entry name" value="folC"/>
    <property type="match status" value="1"/>
</dbReference>
<feature type="domain" description="Mur ligase central" evidence="8">
    <location>
        <begin position="55"/>
        <end position="275"/>
    </location>
</feature>
<evidence type="ECO:0000256" key="1">
    <source>
        <dbReference type="ARBA" id="ARBA00008276"/>
    </source>
</evidence>
<accession>A0A6J7DAS7</accession>
<dbReference type="Pfam" id="PF02875">
    <property type="entry name" value="Mur_ligase_C"/>
    <property type="match status" value="1"/>
</dbReference>
<dbReference type="AlphaFoldDB" id="A0A6J7DAS7"/>
<dbReference type="GO" id="GO:0008841">
    <property type="term" value="F:dihydrofolate synthase activity"/>
    <property type="evidence" value="ECO:0007669"/>
    <property type="project" value="TreeGrafter"/>
</dbReference>
<protein>
    <submittedName>
        <fullName evidence="9">Unannotated protein</fullName>
    </submittedName>
</protein>